<reference evidence="1" key="2">
    <citation type="submission" date="2020-09" db="EMBL/GenBank/DDBJ databases">
        <authorList>
            <person name="Sun Q."/>
            <person name="Ohkuma M."/>
        </authorList>
    </citation>
    <scope>NUCLEOTIDE SEQUENCE</scope>
    <source>
        <strain evidence="1">JCM 4391</strain>
    </source>
</reference>
<comment type="caution">
    <text evidence="1">The sequence shown here is derived from an EMBL/GenBank/DDBJ whole genome shotgun (WGS) entry which is preliminary data.</text>
</comment>
<dbReference type="Proteomes" id="UP000636661">
    <property type="component" value="Unassembled WGS sequence"/>
</dbReference>
<reference evidence="1" key="1">
    <citation type="journal article" date="2014" name="Int. J. Syst. Evol. Microbiol.">
        <title>Complete genome sequence of Corynebacterium casei LMG S-19264T (=DSM 44701T), isolated from a smear-ripened cheese.</title>
        <authorList>
            <consortium name="US DOE Joint Genome Institute (JGI-PGF)"/>
            <person name="Walter F."/>
            <person name="Albersmeier A."/>
            <person name="Kalinowski J."/>
            <person name="Ruckert C."/>
        </authorList>
    </citation>
    <scope>NUCLEOTIDE SEQUENCE</scope>
    <source>
        <strain evidence="1">JCM 4391</strain>
    </source>
</reference>
<organism evidence="1 2">
    <name type="scientific">Streptomyces lavendofoliae</name>
    <dbReference type="NCBI Taxonomy" id="67314"/>
    <lineage>
        <taxon>Bacteria</taxon>
        <taxon>Bacillati</taxon>
        <taxon>Actinomycetota</taxon>
        <taxon>Actinomycetes</taxon>
        <taxon>Kitasatosporales</taxon>
        <taxon>Streptomycetaceae</taxon>
        <taxon>Streptomyces</taxon>
    </lineage>
</organism>
<dbReference type="RefSeq" id="WP_229891879.1">
    <property type="nucleotide sequence ID" value="NZ_BMTP01000048.1"/>
</dbReference>
<evidence type="ECO:0000313" key="1">
    <source>
        <dbReference type="EMBL" id="GGU69407.1"/>
    </source>
</evidence>
<keyword evidence="2" id="KW-1185">Reference proteome</keyword>
<accession>A0A918I4K0</accession>
<dbReference type="AlphaFoldDB" id="A0A918I4K0"/>
<name>A0A918I4K0_9ACTN</name>
<dbReference type="EMBL" id="BMTP01000048">
    <property type="protein sequence ID" value="GGU69407.1"/>
    <property type="molecule type" value="Genomic_DNA"/>
</dbReference>
<sequence length="199" mass="22255">MGSYAWPYMHDLEETAVAQLDKNAKYSLTRAEDGRRMEPDFRNGTIRMSTPGDSDNQLWRVAVTGQREVMEAGKEVTVDVVSIESAGTPGKFLAAMDPNLPTMGGELPFRYMRVVDPCDAKTARLHLTHCTEWYLRPTGAPDSYLPISLIGVEHPGGKVLVPFTEFWDKNADGRPVVLSQWVDLSAPPAETIWRFRAWG</sequence>
<proteinExistence type="predicted"/>
<protein>
    <submittedName>
        <fullName evidence="1">Uncharacterized protein</fullName>
    </submittedName>
</protein>
<gene>
    <name evidence="1" type="ORF">GCM10010274_66780</name>
</gene>
<evidence type="ECO:0000313" key="2">
    <source>
        <dbReference type="Proteomes" id="UP000636661"/>
    </source>
</evidence>